<dbReference type="GO" id="GO:0000272">
    <property type="term" value="P:polysaccharide catabolic process"/>
    <property type="evidence" value="ECO:0007669"/>
    <property type="project" value="InterPro"/>
</dbReference>
<protein>
    <submittedName>
        <fullName evidence="2">Leucine-rich repeat protein</fullName>
    </submittedName>
</protein>
<dbReference type="PROSITE" id="PS51766">
    <property type="entry name" value="DOCKERIN"/>
    <property type="match status" value="1"/>
</dbReference>
<organism evidence="2 3">
    <name type="scientific">Ruminococcus difficilis</name>
    <dbReference type="NCBI Taxonomy" id="2763069"/>
    <lineage>
        <taxon>Bacteria</taxon>
        <taxon>Bacillati</taxon>
        <taxon>Bacillota</taxon>
        <taxon>Clostridia</taxon>
        <taxon>Eubacteriales</taxon>
        <taxon>Oscillospiraceae</taxon>
        <taxon>Ruminococcus</taxon>
    </lineage>
</organism>
<dbReference type="InterPro" id="IPR036439">
    <property type="entry name" value="Dockerin_dom_sf"/>
</dbReference>
<dbReference type="Pfam" id="PF00404">
    <property type="entry name" value="Dockerin_1"/>
    <property type="match status" value="1"/>
</dbReference>
<comment type="caution">
    <text evidence="2">The sequence shown here is derived from an EMBL/GenBank/DDBJ whole genome shotgun (WGS) entry which is preliminary data.</text>
</comment>
<dbReference type="Gene3D" id="3.80.10.10">
    <property type="entry name" value="Ribonuclease Inhibitor"/>
    <property type="match status" value="1"/>
</dbReference>
<reference evidence="2" key="1">
    <citation type="submission" date="2021-01" db="EMBL/GenBank/DDBJ databases">
        <title>Genome public.</title>
        <authorList>
            <person name="Liu C."/>
            <person name="Sun Q."/>
        </authorList>
    </citation>
    <scope>NUCLEOTIDE SEQUENCE</scope>
    <source>
        <strain evidence="2">M6</strain>
    </source>
</reference>
<dbReference type="InterPro" id="IPR032675">
    <property type="entry name" value="LRR_dom_sf"/>
</dbReference>
<dbReference type="AlphaFoldDB" id="A0A934WRK9"/>
<dbReference type="EMBL" id="JAEQMG010000065">
    <property type="protein sequence ID" value="MBK6088522.1"/>
    <property type="molecule type" value="Genomic_DNA"/>
</dbReference>
<dbReference type="InterPro" id="IPR002105">
    <property type="entry name" value="Dockerin_1_rpt"/>
</dbReference>
<evidence type="ECO:0000313" key="2">
    <source>
        <dbReference type="EMBL" id="MBK6088522.1"/>
    </source>
</evidence>
<dbReference type="InterPro" id="IPR016134">
    <property type="entry name" value="Dockerin_dom"/>
</dbReference>
<dbReference type="Pfam" id="PF13306">
    <property type="entry name" value="LRR_5"/>
    <property type="match status" value="1"/>
</dbReference>
<dbReference type="InterPro" id="IPR026906">
    <property type="entry name" value="LRR_5"/>
</dbReference>
<evidence type="ECO:0000259" key="1">
    <source>
        <dbReference type="PROSITE" id="PS51766"/>
    </source>
</evidence>
<dbReference type="SUPFAM" id="SSF52058">
    <property type="entry name" value="L domain-like"/>
    <property type="match status" value="1"/>
</dbReference>
<keyword evidence="3" id="KW-1185">Reference proteome</keyword>
<evidence type="ECO:0000313" key="3">
    <source>
        <dbReference type="Proteomes" id="UP000633365"/>
    </source>
</evidence>
<dbReference type="Gene3D" id="1.10.1330.10">
    <property type="entry name" value="Dockerin domain"/>
    <property type="match status" value="1"/>
</dbReference>
<gene>
    <name evidence="2" type="ORF">JKK62_07635</name>
</gene>
<dbReference type="Proteomes" id="UP000633365">
    <property type="component" value="Unassembled WGS sequence"/>
</dbReference>
<sequence length="199" mass="21091">MIDESGDCEWFLHNGNLTVSGEGAMADYASSAQSPFAAGITSIVLEEGVTSVGNYSFADMPNLASVTLPSTLTRIGGHAFENAAALTSVTIPASVTEIGEDAFAGCENLTIYGYKGTSAQSYANSHNIPFIALKLSGDVNGDNKINIRDVTFIQRFVGEFIQFTDEQLAVADVDGNGVVDINDATHLQMYLAEYNVTLS</sequence>
<name>A0A934WRK9_9FIRM</name>
<feature type="domain" description="Dockerin" evidence="1">
    <location>
        <begin position="132"/>
        <end position="199"/>
    </location>
</feature>
<accession>A0A934WRK9</accession>
<dbReference type="GO" id="GO:0004553">
    <property type="term" value="F:hydrolase activity, hydrolyzing O-glycosyl compounds"/>
    <property type="evidence" value="ECO:0007669"/>
    <property type="project" value="InterPro"/>
</dbReference>
<dbReference type="SUPFAM" id="SSF63446">
    <property type="entry name" value="Type I dockerin domain"/>
    <property type="match status" value="1"/>
</dbReference>
<proteinExistence type="predicted"/>
<dbReference type="CDD" id="cd14256">
    <property type="entry name" value="Dockerin_I"/>
    <property type="match status" value="1"/>
</dbReference>